<dbReference type="PANTHER" id="PTHR45528">
    <property type="entry name" value="SENSOR HISTIDINE KINASE CPXA"/>
    <property type="match status" value="1"/>
</dbReference>
<comment type="subcellular location">
    <subcellularLocation>
        <location evidence="2">Cell membrane</location>
        <topology evidence="2">Multi-pass membrane protein</topology>
    </subcellularLocation>
</comment>
<evidence type="ECO:0000256" key="8">
    <source>
        <dbReference type="ARBA" id="ARBA00022741"/>
    </source>
</evidence>
<dbReference type="InterPro" id="IPR004358">
    <property type="entry name" value="Sig_transdc_His_kin-like_C"/>
</dbReference>
<comment type="catalytic activity">
    <reaction evidence="1">
        <text>ATP + protein L-histidine = ADP + protein N-phospho-L-histidine.</text>
        <dbReference type="EC" id="2.7.13.3"/>
    </reaction>
</comment>
<dbReference type="GO" id="GO:0000155">
    <property type="term" value="F:phosphorelay sensor kinase activity"/>
    <property type="evidence" value="ECO:0007669"/>
    <property type="project" value="InterPro"/>
</dbReference>
<evidence type="ECO:0000256" key="9">
    <source>
        <dbReference type="ARBA" id="ARBA00022777"/>
    </source>
</evidence>
<dbReference type="GO" id="GO:0005524">
    <property type="term" value="F:ATP binding"/>
    <property type="evidence" value="ECO:0007669"/>
    <property type="project" value="UniProtKB-KW"/>
</dbReference>
<feature type="domain" description="Histidine kinase" evidence="16">
    <location>
        <begin position="269"/>
        <end position="482"/>
    </location>
</feature>
<feature type="coiled-coil region" evidence="14">
    <location>
        <begin position="242"/>
        <end position="269"/>
    </location>
</feature>
<evidence type="ECO:0000259" key="16">
    <source>
        <dbReference type="PROSITE" id="PS50109"/>
    </source>
</evidence>
<dbReference type="SMART" id="SM00388">
    <property type="entry name" value="HisKA"/>
    <property type="match status" value="1"/>
</dbReference>
<dbReference type="CDD" id="cd00082">
    <property type="entry name" value="HisKA"/>
    <property type="match status" value="1"/>
</dbReference>
<evidence type="ECO:0000256" key="14">
    <source>
        <dbReference type="SAM" id="Coils"/>
    </source>
</evidence>
<dbReference type="PROSITE" id="PS50885">
    <property type="entry name" value="HAMP"/>
    <property type="match status" value="1"/>
</dbReference>
<evidence type="ECO:0000256" key="1">
    <source>
        <dbReference type="ARBA" id="ARBA00000085"/>
    </source>
</evidence>
<dbReference type="CDD" id="cd00075">
    <property type="entry name" value="HATPase"/>
    <property type="match status" value="1"/>
</dbReference>
<dbReference type="AlphaFoldDB" id="A0A1M5W7I7"/>
<keyword evidence="10" id="KW-0067">ATP-binding</keyword>
<evidence type="ECO:0000256" key="4">
    <source>
        <dbReference type="ARBA" id="ARBA00022475"/>
    </source>
</evidence>
<dbReference type="PROSITE" id="PS50109">
    <property type="entry name" value="HIS_KIN"/>
    <property type="match status" value="1"/>
</dbReference>
<evidence type="ECO:0000256" key="6">
    <source>
        <dbReference type="ARBA" id="ARBA00022679"/>
    </source>
</evidence>
<gene>
    <name evidence="18" type="ORF">SAMN02745941_00964</name>
</gene>
<keyword evidence="11 15" id="KW-1133">Transmembrane helix</keyword>
<feature type="transmembrane region" description="Helical" evidence="15">
    <location>
        <begin position="14"/>
        <end position="35"/>
    </location>
</feature>
<dbReference type="InterPro" id="IPR036097">
    <property type="entry name" value="HisK_dim/P_sf"/>
</dbReference>
<dbReference type="SMART" id="SM00387">
    <property type="entry name" value="HATPase_c"/>
    <property type="match status" value="1"/>
</dbReference>
<dbReference type="Proteomes" id="UP000184241">
    <property type="component" value="Unassembled WGS sequence"/>
</dbReference>
<dbReference type="Gene3D" id="3.30.565.10">
    <property type="entry name" value="Histidine kinase-like ATPase, C-terminal domain"/>
    <property type="match status" value="1"/>
</dbReference>
<dbReference type="EMBL" id="FQXU01000004">
    <property type="protein sequence ID" value="SHH83539.1"/>
    <property type="molecule type" value="Genomic_DNA"/>
</dbReference>
<dbReference type="InterPro" id="IPR036890">
    <property type="entry name" value="HATPase_C_sf"/>
</dbReference>
<dbReference type="SUPFAM" id="SSF47384">
    <property type="entry name" value="Homodimeric domain of signal transducing histidine kinase"/>
    <property type="match status" value="1"/>
</dbReference>
<dbReference type="Gene3D" id="6.10.340.10">
    <property type="match status" value="1"/>
</dbReference>
<accession>A0A1M5W7I7</accession>
<dbReference type="RefSeq" id="WP_073017265.1">
    <property type="nucleotide sequence ID" value="NZ_FQXU01000004.1"/>
</dbReference>
<dbReference type="InterPro" id="IPR050398">
    <property type="entry name" value="HssS/ArlS-like"/>
</dbReference>
<keyword evidence="8" id="KW-0547">Nucleotide-binding</keyword>
<dbReference type="InterPro" id="IPR003661">
    <property type="entry name" value="HisK_dim/P_dom"/>
</dbReference>
<keyword evidence="12" id="KW-0902">Two-component regulatory system</keyword>
<evidence type="ECO:0000256" key="5">
    <source>
        <dbReference type="ARBA" id="ARBA00022553"/>
    </source>
</evidence>
<keyword evidence="4" id="KW-1003">Cell membrane</keyword>
<dbReference type="EC" id="2.7.13.3" evidence="3"/>
<dbReference type="FunFam" id="1.10.287.130:FF:000001">
    <property type="entry name" value="Two-component sensor histidine kinase"/>
    <property type="match status" value="1"/>
</dbReference>
<evidence type="ECO:0000313" key="18">
    <source>
        <dbReference type="EMBL" id="SHH83539.1"/>
    </source>
</evidence>
<sequence length="482" mass="55749">MKKKTISQFVIKKYFIFSFWLLLGVLILYALISLLSKNSIDNLLDGISAEKLVKVDYENIDTSSLENLDGWIEILDDNNDVIYRKGRVQEEVHHYTQGELLKLSSINRVTENQPYKIAGVIEISFKKDKEEYYASASAFENDGKDYTCLVKIPVEKLRIKYTIMNPGGESKYDILKLTLIFLFGVAVVFLMGLISYSKSIQKHVAKPNKDLVDGLEKITSGDYSSRLTLNGEYEYKEIEEAFNFMVYELEKVKKERENLEKERQQLFSSIAHDLRTPITTIKGYTRALLDNLIDSHEKQEEYLNTIFRKADNMSELIDLLMIYTKMSNEEYKLNLEKVDFKEFILEIAAEYFNDFEKCNMNFDIITDKNDITCVIDKLEMRRVVVNLLVNVIKHNKEGTSVKLVIKQENKKTIFEVHDNGGPIKHEIIDKIFDPFVSGDESRTSKNGNGLGLSICKKIVEKHGGSIKLIMIDDNWKCFRVEI</sequence>
<dbReference type="GO" id="GO:0005886">
    <property type="term" value="C:plasma membrane"/>
    <property type="evidence" value="ECO:0007669"/>
    <property type="project" value="UniProtKB-SubCell"/>
</dbReference>
<dbReference type="Pfam" id="PF02518">
    <property type="entry name" value="HATPase_c"/>
    <property type="match status" value="1"/>
</dbReference>
<dbReference type="SUPFAM" id="SSF55874">
    <property type="entry name" value="ATPase domain of HSP90 chaperone/DNA topoisomerase II/histidine kinase"/>
    <property type="match status" value="1"/>
</dbReference>
<keyword evidence="14" id="KW-0175">Coiled coil</keyword>
<evidence type="ECO:0000256" key="12">
    <source>
        <dbReference type="ARBA" id="ARBA00023012"/>
    </source>
</evidence>
<organism evidence="18 19">
    <name type="scientific">Clostridium intestinale DSM 6191</name>
    <dbReference type="NCBI Taxonomy" id="1121320"/>
    <lineage>
        <taxon>Bacteria</taxon>
        <taxon>Bacillati</taxon>
        <taxon>Bacillota</taxon>
        <taxon>Clostridia</taxon>
        <taxon>Eubacteriales</taxon>
        <taxon>Clostridiaceae</taxon>
        <taxon>Clostridium</taxon>
    </lineage>
</organism>
<keyword evidence="6" id="KW-0808">Transferase</keyword>
<keyword evidence="9 18" id="KW-0418">Kinase</keyword>
<reference evidence="18 19" key="1">
    <citation type="submission" date="2016-11" db="EMBL/GenBank/DDBJ databases">
        <authorList>
            <person name="Jaros S."/>
            <person name="Januszkiewicz K."/>
            <person name="Wedrychowicz H."/>
        </authorList>
    </citation>
    <scope>NUCLEOTIDE SEQUENCE [LARGE SCALE GENOMIC DNA]</scope>
    <source>
        <strain evidence="18 19">DSM 6191</strain>
    </source>
</reference>
<dbReference type="PRINTS" id="PR00344">
    <property type="entry name" value="BCTRLSENSOR"/>
</dbReference>
<dbReference type="InterPro" id="IPR003660">
    <property type="entry name" value="HAMP_dom"/>
</dbReference>
<keyword evidence="13 15" id="KW-0472">Membrane</keyword>
<evidence type="ECO:0000259" key="17">
    <source>
        <dbReference type="PROSITE" id="PS50885"/>
    </source>
</evidence>
<name>A0A1M5W7I7_9CLOT</name>
<evidence type="ECO:0000256" key="10">
    <source>
        <dbReference type="ARBA" id="ARBA00022840"/>
    </source>
</evidence>
<protein>
    <recommendedName>
        <fullName evidence="3">histidine kinase</fullName>
        <ecNumber evidence="3">2.7.13.3</ecNumber>
    </recommendedName>
</protein>
<proteinExistence type="predicted"/>
<dbReference type="Pfam" id="PF00512">
    <property type="entry name" value="HisKA"/>
    <property type="match status" value="1"/>
</dbReference>
<evidence type="ECO:0000256" key="3">
    <source>
        <dbReference type="ARBA" id="ARBA00012438"/>
    </source>
</evidence>
<dbReference type="InterPro" id="IPR003594">
    <property type="entry name" value="HATPase_dom"/>
</dbReference>
<feature type="transmembrane region" description="Helical" evidence="15">
    <location>
        <begin position="174"/>
        <end position="196"/>
    </location>
</feature>
<evidence type="ECO:0000256" key="15">
    <source>
        <dbReference type="SAM" id="Phobius"/>
    </source>
</evidence>
<feature type="domain" description="HAMP" evidence="17">
    <location>
        <begin position="202"/>
        <end position="254"/>
    </location>
</feature>
<evidence type="ECO:0000313" key="19">
    <source>
        <dbReference type="Proteomes" id="UP000184241"/>
    </source>
</evidence>
<evidence type="ECO:0000256" key="11">
    <source>
        <dbReference type="ARBA" id="ARBA00022989"/>
    </source>
</evidence>
<dbReference type="InterPro" id="IPR005467">
    <property type="entry name" value="His_kinase_dom"/>
</dbReference>
<evidence type="ECO:0000256" key="7">
    <source>
        <dbReference type="ARBA" id="ARBA00022692"/>
    </source>
</evidence>
<dbReference type="Gene3D" id="1.10.287.130">
    <property type="match status" value="1"/>
</dbReference>
<keyword evidence="5" id="KW-0597">Phosphoprotein</keyword>
<dbReference type="CDD" id="cd06225">
    <property type="entry name" value="HAMP"/>
    <property type="match status" value="1"/>
</dbReference>
<evidence type="ECO:0000256" key="2">
    <source>
        <dbReference type="ARBA" id="ARBA00004651"/>
    </source>
</evidence>
<dbReference type="PANTHER" id="PTHR45528:SF1">
    <property type="entry name" value="SENSOR HISTIDINE KINASE CPXA"/>
    <property type="match status" value="1"/>
</dbReference>
<evidence type="ECO:0000256" key="13">
    <source>
        <dbReference type="ARBA" id="ARBA00023136"/>
    </source>
</evidence>
<keyword evidence="7 15" id="KW-0812">Transmembrane</keyword>